<evidence type="ECO:0000313" key="2">
    <source>
        <dbReference type="EMBL" id="GAA0149004.1"/>
    </source>
</evidence>
<feature type="compositionally biased region" description="Basic and acidic residues" evidence="1">
    <location>
        <begin position="57"/>
        <end position="71"/>
    </location>
</feature>
<evidence type="ECO:0000256" key="1">
    <source>
        <dbReference type="SAM" id="MobiDB-lite"/>
    </source>
</evidence>
<gene>
    <name evidence="2" type="ORF">LIER_08289</name>
</gene>
<sequence>MFEAQVQRTVREITNRYNYGRNYFVSESSMMEEESGPIPTNETRFGEQEVPNFEFDESSRAEEEREKHNVEAQENLNNQPITDIRPLVMLLPGSNILIPLSDYNPNGIDDMGTSTNSSESDDLKRKMAGFVLCKTHKLISINEIVTIGRCFKTKAEKKRISKNFKGQIQKGNCHGCPMELSRTNANSYKGSG</sequence>
<keyword evidence="3" id="KW-1185">Reference proteome</keyword>
<protein>
    <submittedName>
        <fullName evidence="2">Uncharacterized protein</fullName>
    </submittedName>
</protein>
<accession>A0AAV3PBL6</accession>
<dbReference type="AlphaFoldDB" id="A0AAV3PBL6"/>
<reference evidence="2 3" key="1">
    <citation type="submission" date="2024-01" db="EMBL/GenBank/DDBJ databases">
        <title>The complete chloroplast genome sequence of Lithospermum erythrorhizon: insights into the phylogenetic relationship among Boraginaceae species and the maternal lineages of purple gromwells.</title>
        <authorList>
            <person name="Okada T."/>
            <person name="Watanabe K."/>
        </authorList>
    </citation>
    <scope>NUCLEOTIDE SEQUENCE [LARGE SCALE GENOMIC DNA]</scope>
</reference>
<dbReference type="Proteomes" id="UP001454036">
    <property type="component" value="Unassembled WGS sequence"/>
</dbReference>
<name>A0AAV3PBL6_LITER</name>
<organism evidence="2 3">
    <name type="scientific">Lithospermum erythrorhizon</name>
    <name type="common">Purple gromwell</name>
    <name type="synonym">Lithospermum officinale var. erythrorhizon</name>
    <dbReference type="NCBI Taxonomy" id="34254"/>
    <lineage>
        <taxon>Eukaryota</taxon>
        <taxon>Viridiplantae</taxon>
        <taxon>Streptophyta</taxon>
        <taxon>Embryophyta</taxon>
        <taxon>Tracheophyta</taxon>
        <taxon>Spermatophyta</taxon>
        <taxon>Magnoliopsida</taxon>
        <taxon>eudicotyledons</taxon>
        <taxon>Gunneridae</taxon>
        <taxon>Pentapetalae</taxon>
        <taxon>asterids</taxon>
        <taxon>lamiids</taxon>
        <taxon>Boraginales</taxon>
        <taxon>Boraginaceae</taxon>
        <taxon>Boraginoideae</taxon>
        <taxon>Lithospermeae</taxon>
        <taxon>Lithospermum</taxon>
    </lineage>
</organism>
<feature type="region of interest" description="Disordered" evidence="1">
    <location>
        <begin position="50"/>
        <end position="71"/>
    </location>
</feature>
<dbReference type="EMBL" id="BAABME010001334">
    <property type="protein sequence ID" value="GAA0149004.1"/>
    <property type="molecule type" value="Genomic_DNA"/>
</dbReference>
<proteinExistence type="predicted"/>
<evidence type="ECO:0000313" key="3">
    <source>
        <dbReference type="Proteomes" id="UP001454036"/>
    </source>
</evidence>
<comment type="caution">
    <text evidence="2">The sequence shown here is derived from an EMBL/GenBank/DDBJ whole genome shotgun (WGS) entry which is preliminary data.</text>
</comment>